<dbReference type="InterPro" id="IPR027417">
    <property type="entry name" value="P-loop_NTPase"/>
</dbReference>
<keyword evidence="5" id="KW-1185">Reference proteome</keyword>
<protein>
    <submittedName>
        <fullName evidence="4">Putative ABC transporter ATP-binding protein</fullName>
    </submittedName>
</protein>
<dbReference type="PANTHER" id="PTHR43038:SF3">
    <property type="entry name" value="ABC TRANSPORTER G FAMILY MEMBER 20 ISOFORM X1"/>
    <property type="match status" value="1"/>
</dbReference>
<dbReference type="InterPro" id="IPR003439">
    <property type="entry name" value="ABC_transporter-like_ATP-bd"/>
</dbReference>
<dbReference type="HOGENOM" id="CLU_000604_1_2_0"/>
<dbReference type="InterPro" id="IPR003593">
    <property type="entry name" value="AAA+_ATPase"/>
</dbReference>
<name>I0I0M1_CALAS</name>
<dbReference type="PANTHER" id="PTHR43038">
    <property type="entry name" value="ATP-BINDING CASSETTE, SUB-FAMILY H, MEMBER 1"/>
    <property type="match status" value="1"/>
</dbReference>
<dbReference type="RefSeq" id="WP_014432049.1">
    <property type="nucleotide sequence ID" value="NC_017079.1"/>
</dbReference>
<dbReference type="KEGG" id="cap:CLDAP_07690"/>
<evidence type="ECO:0000256" key="2">
    <source>
        <dbReference type="ARBA" id="ARBA00022840"/>
    </source>
</evidence>
<dbReference type="EMBL" id="AP012337">
    <property type="protein sequence ID" value="BAL98808.1"/>
    <property type="molecule type" value="Genomic_DNA"/>
</dbReference>
<proteinExistence type="predicted"/>
<dbReference type="Pfam" id="PF00005">
    <property type="entry name" value="ABC_tran"/>
    <property type="match status" value="1"/>
</dbReference>
<dbReference type="SMART" id="SM00382">
    <property type="entry name" value="AAA"/>
    <property type="match status" value="1"/>
</dbReference>
<dbReference type="GO" id="GO:0016887">
    <property type="term" value="F:ATP hydrolysis activity"/>
    <property type="evidence" value="ECO:0007669"/>
    <property type="project" value="InterPro"/>
</dbReference>
<dbReference type="Gene3D" id="3.40.50.300">
    <property type="entry name" value="P-loop containing nucleotide triphosphate hydrolases"/>
    <property type="match status" value="1"/>
</dbReference>
<evidence type="ECO:0000313" key="5">
    <source>
        <dbReference type="Proteomes" id="UP000007880"/>
    </source>
</evidence>
<accession>I0I0M1</accession>
<evidence type="ECO:0000256" key="1">
    <source>
        <dbReference type="ARBA" id="ARBA00022741"/>
    </source>
</evidence>
<dbReference type="CDD" id="cd03230">
    <property type="entry name" value="ABC_DR_subfamily_A"/>
    <property type="match status" value="1"/>
</dbReference>
<dbReference type="AlphaFoldDB" id="I0I0M1"/>
<dbReference type="STRING" id="926550.CLDAP_07690"/>
<reference evidence="4 5" key="1">
    <citation type="submission" date="2012-02" db="EMBL/GenBank/DDBJ databases">
        <title>Complete genome sequence of Caldilinea aerophila DSM 14535 (= NBRC 102666).</title>
        <authorList>
            <person name="Oguchi A."/>
            <person name="Hosoyama A."/>
            <person name="Sekine M."/>
            <person name="Fukai R."/>
            <person name="Kato Y."/>
            <person name="Nakamura S."/>
            <person name="Hanada S."/>
            <person name="Yamazaki S."/>
            <person name="Fujita N."/>
        </authorList>
    </citation>
    <scope>NUCLEOTIDE SEQUENCE [LARGE SCALE GENOMIC DNA]</scope>
    <source>
        <strain evidence="5">DSM 14535 / JCM 11387 / NBRC 104270 / STL-6-O1</strain>
    </source>
</reference>
<organism evidence="4 5">
    <name type="scientific">Caldilinea aerophila (strain DSM 14535 / JCM 11387 / NBRC 104270 / STL-6-O1)</name>
    <dbReference type="NCBI Taxonomy" id="926550"/>
    <lineage>
        <taxon>Bacteria</taxon>
        <taxon>Bacillati</taxon>
        <taxon>Chloroflexota</taxon>
        <taxon>Caldilineae</taxon>
        <taxon>Caldilineales</taxon>
        <taxon>Caldilineaceae</taxon>
        <taxon>Caldilinea</taxon>
    </lineage>
</organism>
<evidence type="ECO:0000313" key="4">
    <source>
        <dbReference type="EMBL" id="BAL98808.1"/>
    </source>
</evidence>
<dbReference type="Proteomes" id="UP000007880">
    <property type="component" value="Chromosome"/>
</dbReference>
<keyword evidence="2 4" id="KW-0067">ATP-binding</keyword>
<gene>
    <name evidence="4" type="ordered locus">CLDAP_07690</name>
</gene>
<dbReference type="GO" id="GO:0005524">
    <property type="term" value="F:ATP binding"/>
    <property type="evidence" value="ECO:0007669"/>
    <property type="project" value="UniProtKB-KW"/>
</dbReference>
<dbReference type="SUPFAM" id="SSF52540">
    <property type="entry name" value="P-loop containing nucleoside triphosphate hydrolases"/>
    <property type="match status" value="1"/>
</dbReference>
<dbReference type="OrthoDB" id="9804819at2"/>
<dbReference type="eggNOG" id="COG1131">
    <property type="taxonomic scope" value="Bacteria"/>
</dbReference>
<dbReference type="PROSITE" id="PS50893">
    <property type="entry name" value="ABC_TRANSPORTER_2"/>
    <property type="match status" value="1"/>
</dbReference>
<keyword evidence="1" id="KW-0547">Nucleotide-binding</keyword>
<sequence>MHWLIEQNGSERLVIHTENLTRRFGDFVAVDRLNLDVAAGQVLGFLGPNGSGKTTTIRMLLGLLHPSAGRAEVLGLDVTKYPEAVRARTGYMSQKFALYGELTVLENLTFYAGVYGVNDSARLHEILRSLGLDELCNQRVHMLSTGWRQRLALAIAIVHRPGLLFLDEPTSGVDPVARRAFWELIYKLAAQGVTIMVSTHYMDEAEYCTHVGIMRSGRLLALDEPEQLKRKLPGQVWEVYAEPLLDALDCLEAQPFILRVGLAGDHLRVICPTDFSPDVIRGLLLEHSIQMQMLQPGVATMEDVFMALATAVDVQESASS</sequence>
<evidence type="ECO:0000259" key="3">
    <source>
        <dbReference type="PROSITE" id="PS50893"/>
    </source>
</evidence>
<feature type="domain" description="ABC transporter" evidence="3">
    <location>
        <begin position="15"/>
        <end position="241"/>
    </location>
</feature>